<dbReference type="InterPro" id="IPR036465">
    <property type="entry name" value="vWFA_dom_sf"/>
</dbReference>
<feature type="domain" description="VWFA" evidence="6">
    <location>
        <begin position="159"/>
        <end position="328"/>
    </location>
</feature>
<dbReference type="Ensembl" id="ENSDNVT00000011520.1">
    <property type="protein sequence ID" value="ENSDNVP00000009591.1"/>
    <property type="gene ID" value="ENSDNVG00000006702.1"/>
</dbReference>
<dbReference type="PROSITE" id="PS50234">
    <property type="entry name" value="VWFA"/>
    <property type="match status" value="2"/>
</dbReference>
<evidence type="ECO:0000256" key="2">
    <source>
        <dbReference type="ARBA" id="ARBA00022525"/>
    </source>
</evidence>
<dbReference type="Proteomes" id="UP000694423">
    <property type="component" value="Unplaced"/>
</dbReference>
<evidence type="ECO:0000259" key="6">
    <source>
        <dbReference type="PROSITE" id="PS50234"/>
    </source>
</evidence>
<dbReference type="AlphaFoldDB" id="A0A8C4JJX7"/>
<keyword evidence="3" id="KW-0732">Signal</keyword>
<dbReference type="SUPFAM" id="SSF53300">
    <property type="entry name" value="vWA-like"/>
    <property type="match status" value="2"/>
</dbReference>
<comment type="subcellular location">
    <subcellularLocation>
        <location evidence="1">Secreted</location>
    </subcellularLocation>
</comment>
<dbReference type="Gene3D" id="3.40.50.410">
    <property type="entry name" value="von Willebrand factor, type A domain"/>
    <property type="match status" value="2"/>
</dbReference>
<protein>
    <recommendedName>
        <fullName evidence="6">VWFA domain-containing protein</fullName>
    </recommendedName>
</protein>
<name>A0A8C4JJX7_DRONO</name>
<evidence type="ECO:0000256" key="1">
    <source>
        <dbReference type="ARBA" id="ARBA00004613"/>
    </source>
</evidence>
<dbReference type="InterPro" id="IPR050525">
    <property type="entry name" value="ECM_Assembly_Org"/>
</dbReference>
<dbReference type="PANTHER" id="PTHR24020">
    <property type="entry name" value="COLLAGEN ALPHA"/>
    <property type="match status" value="1"/>
</dbReference>
<evidence type="ECO:0000256" key="4">
    <source>
        <dbReference type="ARBA" id="ARBA00022737"/>
    </source>
</evidence>
<sequence>MFHVGASSVRFGVVQYSDKSRTEFVIGQHNQMTKLTEAIRNIDQIGGGTQTGNALRSMKSLFKMAARENVPQILIVITDGQSQDKVNQAAKELRQQEIVIYAIGVKKAVQKELAEIAETKDRIFFVNNFDSLNAGEKRSVVLTYSFLFYFLVCKNLRADIVFLVDSSGSIRPAEFQKVKDFLQSFVTKMDVGLDNVRIGLLQFSSEIREEFQLDRYSTMSDLQRAIQEMKQIKSRTLTGKALTFAASYFDQYRGGRPELKQYLIVITDGESQDPVKTPARALKEDGINLVAVGVSTASRAELQEITGDEERLFFAQSYDSLESIHKNLMQIVCEKSQNSI</sequence>
<reference evidence="7" key="2">
    <citation type="submission" date="2025-09" db="UniProtKB">
        <authorList>
            <consortium name="Ensembl"/>
        </authorList>
    </citation>
    <scope>IDENTIFICATION</scope>
</reference>
<organism evidence="7 8">
    <name type="scientific">Dromaius novaehollandiae</name>
    <name type="common">Emu</name>
    <dbReference type="NCBI Taxonomy" id="8790"/>
    <lineage>
        <taxon>Eukaryota</taxon>
        <taxon>Metazoa</taxon>
        <taxon>Chordata</taxon>
        <taxon>Craniata</taxon>
        <taxon>Vertebrata</taxon>
        <taxon>Euteleostomi</taxon>
        <taxon>Archelosauria</taxon>
        <taxon>Archosauria</taxon>
        <taxon>Dinosauria</taxon>
        <taxon>Saurischia</taxon>
        <taxon>Theropoda</taxon>
        <taxon>Coelurosauria</taxon>
        <taxon>Aves</taxon>
        <taxon>Palaeognathae</taxon>
        <taxon>Casuariiformes</taxon>
        <taxon>Dromaiidae</taxon>
        <taxon>Dromaius</taxon>
    </lineage>
</organism>
<dbReference type="PANTHER" id="PTHR24020:SF86">
    <property type="entry name" value="COLLAGEN, TYPE VI, ALPHA 4"/>
    <property type="match status" value="1"/>
</dbReference>
<evidence type="ECO:0000313" key="7">
    <source>
        <dbReference type="Ensembl" id="ENSDNVP00000009591.1"/>
    </source>
</evidence>
<keyword evidence="5" id="KW-0325">Glycoprotein</keyword>
<dbReference type="PRINTS" id="PR00453">
    <property type="entry name" value="VWFADOMAIN"/>
</dbReference>
<proteinExistence type="predicted"/>
<dbReference type="CDD" id="cd01472">
    <property type="entry name" value="vWA_collagen"/>
    <property type="match status" value="1"/>
</dbReference>
<evidence type="ECO:0000256" key="5">
    <source>
        <dbReference type="ARBA" id="ARBA00023180"/>
    </source>
</evidence>
<keyword evidence="8" id="KW-1185">Reference proteome</keyword>
<dbReference type="SMART" id="SM00327">
    <property type="entry name" value="VWA"/>
    <property type="match status" value="2"/>
</dbReference>
<feature type="domain" description="VWFA" evidence="6">
    <location>
        <begin position="1"/>
        <end position="140"/>
    </location>
</feature>
<reference evidence="7" key="1">
    <citation type="submission" date="2025-08" db="UniProtKB">
        <authorList>
            <consortium name="Ensembl"/>
        </authorList>
    </citation>
    <scope>IDENTIFICATION</scope>
</reference>
<keyword evidence="2" id="KW-0964">Secreted</keyword>
<keyword evidence="4" id="KW-0677">Repeat</keyword>
<evidence type="ECO:0000313" key="8">
    <source>
        <dbReference type="Proteomes" id="UP000694423"/>
    </source>
</evidence>
<dbReference type="Pfam" id="PF00092">
    <property type="entry name" value="VWA"/>
    <property type="match status" value="2"/>
</dbReference>
<evidence type="ECO:0000256" key="3">
    <source>
        <dbReference type="ARBA" id="ARBA00022729"/>
    </source>
</evidence>
<dbReference type="InterPro" id="IPR002035">
    <property type="entry name" value="VWF_A"/>
</dbReference>
<dbReference type="FunFam" id="3.40.50.410:FF:000004">
    <property type="entry name" value="collagen alpha-6(VI) chain"/>
    <property type="match status" value="1"/>
</dbReference>
<dbReference type="GO" id="GO:0005576">
    <property type="term" value="C:extracellular region"/>
    <property type="evidence" value="ECO:0007669"/>
    <property type="project" value="UniProtKB-SubCell"/>
</dbReference>
<accession>A0A8C4JJX7</accession>